<feature type="transmembrane region" description="Helical" evidence="9">
    <location>
        <begin position="133"/>
        <end position="161"/>
    </location>
</feature>
<dbReference type="GO" id="GO:0005886">
    <property type="term" value="C:plasma membrane"/>
    <property type="evidence" value="ECO:0007669"/>
    <property type="project" value="UniProtKB-SubCell"/>
</dbReference>
<sequence length="325" mass="34718">MSSTTDHGAGTNGNPGTPPSTDDARSDRLEWRLTIERLSSYWLLGAGLFAIALFGLIVLTLVQQSIPIVSEHSLLEMVTSSNWDPAQEEFGFLPAIVGTIYVTVLSMAMGTPIAILAAIYIAEYAEGRTKMIVSSFIDVLAAIPSVIFGLVGLIVVVPFVGDYLAPALGAHSIGLGIVTVSLVMAIIVTPFMISLSVESLEALPDELRESSLGVGATKWETIRSVLLRAAGPGIFSAILLGFGRVFGATIVPAMLIGGQTAIPDSPFDAGETLPTLIVNDFGELMSLPLTQSALILVGLMLLVIVWLFNFGAMLVRRRLKRRWQY</sequence>
<feature type="transmembrane region" description="Helical" evidence="9">
    <location>
        <begin position="233"/>
        <end position="256"/>
    </location>
</feature>
<gene>
    <name evidence="13" type="ordered locus">Nmag_2548</name>
    <name evidence="14" type="ORF">C500_07653</name>
</gene>
<name>D3SYD7_NATMM</name>
<evidence type="ECO:0000259" key="12">
    <source>
        <dbReference type="PROSITE" id="PS50928"/>
    </source>
</evidence>
<keyword evidence="3 9" id="KW-0813">Transport</keyword>
<protein>
    <recommendedName>
        <fullName evidence="10">Phosphate transport system permease protein</fullName>
    </recommendedName>
</protein>
<organism evidence="13 15">
    <name type="scientific">Natrialba magadii (strain ATCC 43099 / DSM 3394 / CCM 3739 / CIP 104546 / IAM 13178 / JCM 8861 / NBRC 102185 / NCIMB 2190 / MS3)</name>
    <name type="common">Natronobacterium magadii</name>
    <dbReference type="NCBI Taxonomy" id="547559"/>
    <lineage>
        <taxon>Archaea</taxon>
        <taxon>Methanobacteriati</taxon>
        <taxon>Methanobacteriota</taxon>
        <taxon>Stenosarchaea group</taxon>
        <taxon>Halobacteria</taxon>
        <taxon>Halobacteriales</taxon>
        <taxon>Natrialbaceae</taxon>
        <taxon>Natrialba</taxon>
    </lineage>
</organism>
<dbReference type="STRING" id="547559.Nmag_2548"/>
<keyword evidence="4 10" id="KW-1003">Cell membrane</keyword>
<dbReference type="PANTHER" id="PTHR30425">
    <property type="entry name" value="PHOSPHATE TRANSPORT SYSTEM PERMEASE PROTEIN PST"/>
    <property type="match status" value="1"/>
</dbReference>
<feature type="transmembrane region" description="Helical" evidence="9">
    <location>
        <begin position="92"/>
        <end position="121"/>
    </location>
</feature>
<evidence type="ECO:0000313" key="15">
    <source>
        <dbReference type="Proteomes" id="UP000001879"/>
    </source>
</evidence>
<reference evidence="13" key="4">
    <citation type="submission" date="2016-09" db="EMBL/GenBank/DDBJ databases">
        <authorList>
            <person name="Pfeiffer F."/>
        </authorList>
    </citation>
    <scope>NUCLEOTIDE SEQUENCE</scope>
    <source>
        <strain evidence="13">ATCC 43099</strain>
    </source>
</reference>
<dbReference type="PROSITE" id="PS50928">
    <property type="entry name" value="ABC_TM1"/>
    <property type="match status" value="1"/>
</dbReference>
<dbReference type="InterPro" id="IPR000515">
    <property type="entry name" value="MetI-like"/>
</dbReference>
<dbReference type="GeneID" id="8825403"/>
<dbReference type="RefSeq" id="WP_004215259.1">
    <property type="nucleotide sequence ID" value="NC_013922.1"/>
</dbReference>
<dbReference type="HOGENOM" id="CLU_033621_1_3_2"/>
<dbReference type="NCBIfam" id="TIGR02138">
    <property type="entry name" value="phosphate_pstC"/>
    <property type="match status" value="1"/>
</dbReference>
<comment type="similarity">
    <text evidence="2 10">Belongs to the binding-protein-dependent transport system permease family. CysTW subfamily.</text>
</comment>
<feature type="transmembrane region" description="Helical" evidence="9">
    <location>
        <begin position="41"/>
        <end position="62"/>
    </location>
</feature>
<keyword evidence="6 9" id="KW-0812">Transmembrane</keyword>
<feature type="domain" description="ABC transmembrane type-1" evidence="12">
    <location>
        <begin position="96"/>
        <end position="312"/>
    </location>
</feature>
<evidence type="ECO:0000256" key="11">
    <source>
        <dbReference type="SAM" id="MobiDB-lite"/>
    </source>
</evidence>
<evidence type="ECO:0000256" key="6">
    <source>
        <dbReference type="ARBA" id="ARBA00022692"/>
    </source>
</evidence>
<feature type="region of interest" description="Disordered" evidence="11">
    <location>
        <begin position="1"/>
        <end position="24"/>
    </location>
</feature>
<evidence type="ECO:0000256" key="7">
    <source>
        <dbReference type="ARBA" id="ARBA00022989"/>
    </source>
</evidence>
<dbReference type="EMBL" id="CP001932">
    <property type="protein sequence ID" value="ADD06108.1"/>
    <property type="molecule type" value="Genomic_DNA"/>
</dbReference>
<comment type="function">
    <text evidence="10">Part of the binding-protein-dependent transport system for phosphate; probably responsible for the translocation of the substrate across the membrane.</text>
</comment>
<keyword evidence="15" id="KW-1185">Reference proteome</keyword>
<dbReference type="PATRIC" id="fig|547559.17.peg.1498"/>
<dbReference type="Pfam" id="PF00528">
    <property type="entry name" value="BPD_transp_1"/>
    <property type="match status" value="1"/>
</dbReference>
<dbReference type="eggNOG" id="arCOG00167">
    <property type="taxonomic scope" value="Archaea"/>
</dbReference>
<dbReference type="SUPFAM" id="SSF161098">
    <property type="entry name" value="MetI-like"/>
    <property type="match status" value="1"/>
</dbReference>
<evidence type="ECO:0000256" key="5">
    <source>
        <dbReference type="ARBA" id="ARBA00022592"/>
    </source>
</evidence>
<dbReference type="InterPro" id="IPR035906">
    <property type="entry name" value="MetI-like_sf"/>
</dbReference>
<reference evidence="15" key="1">
    <citation type="submission" date="2010-02" db="EMBL/GenBank/DDBJ databases">
        <title>Complete sequence of chromosome of Natrialba magadii ATCC 43099.</title>
        <authorList>
            <consortium name="US DOE Joint Genome Institute"/>
            <person name="Lucas S."/>
            <person name="Copeland A."/>
            <person name="Lapidus A."/>
            <person name="Cheng J.-F."/>
            <person name="Bruce D."/>
            <person name="Goodwin L."/>
            <person name="Pitluck S."/>
            <person name="Davenport K."/>
            <person name="Saunders E."/>
            <person name="Detter J.C."/>
            <person name="Han C."/>
            <person name="Tapia R."/>
            <person name="Land M."/>
            <person name="Hauser L."/>
            <person name="Kyrpides N."/>
            <person name="Mikhailova N."/>
            <person name="De Castro R.E."/>
            <person name="Maupin-Furlow J.A."/>
            <person name="Woyke T."/>
        </authorList>
    </citation>
    <scope>NUCLEOTIDE SEQUENCE [LARGE SCALE GENOMIC DNA]</scope>
    <source>
        <strain evidence="15">ATCC 43099 / DSM 3394 / CCM 3739 / CIP 104546 / IAM 13178 / JCM 8861 / NBRC 102185 / NCIMB 2190 / MS3</strain>
    </source>
</reference>
<dbReference type="Gene3D" id="1.10.3720.10">
    <property type="entry name" value="MetI-like"/>
    <property type="match status" value="1"/>
</dbReference>
<dbReference type="GO" id="GO:0005315">
    <property type="term" value="F:phosphate transmembrane transporter activity"/>
    <property type="evidence" value="ECO:0007669"/>
    <property type="project" value="InterPro"/>
</dbReference>
<dbReference type="AlphaFoldDB" id="D3SYD7"/>
<dbReference type="InterPro" id="IPR051124">
    <property type="entry name" value="Phosphate_Transport_Permease"/>
</dbReference>
<dbReference type="KEGG" id="nmg:Nmag_2548"/>
<evidence type="ECO:0000256" key="8">
    <source>
        <dbReference type="ARBA" id="ARBA00023136"/>
    </source>
</evidence>
<keyword evidence="5 10" id="KW-0592">Phosphate transport</keyword>
<evidence type="ECO:0000256" key="10">
    <source>
        <dbReference type="RuleBase" id="RU363054"/>
    </source>
</evidence>
<reference evidence="14 16" key="3">
    <citation type="journal article" date="2014" name="PLoS Genet.">
        <title>Phylogenetically driven sequencing of extremely halophilic archaea reveals strategies for static and dynamic osmo-response.</title>
        <authorList>
            <person name="Becker E.A."/>
            <person name="Seitzer P.M."/>
            <person name="Tritt A."/>
            <person name="Larsen D."/>
            <person name="Krusor M."/>
            <person name="Yao A.I."/>
            <person name="Wu D."/>
            <person name="Madern D."/>
            <person name="Eisen J.A."/>
            <person name="Darling A.E."/>
            <person name="Facciotti M.T."/>
        </authorList>
    </citation>
    <scope>NUCLEOTIDE SEQUENCE [LARGE SCALE GENOMIC DNA]</scope>
    <source>
        <strain evidence="16">ATCC 43099 / DSM 3394 / CCM 3739 / CIP 104546 / IAM 13178 / JCM 8861 / NBRC 102185 / NCIMB 2190 / MS3</strain>
        <strain evidence="14">MS-3</strain>
    </source>
</reference>
<dbReference type="Proteomes" id="UP000001879">
    <property type="component" value="Chromosome"/>
</dbReference>
<accession>D3SYD7</accession>
<dbReference type="EMBL" id="AOHS01000029">
    <property type="protein sequence ID" value="ELY30895.1"/>
    <property type="molecule type" value="Genomic_DNA"/>
</dbReference>
<dbReference type="InterPro" id="IPR011864">
    <property type="entry name" value="Phosphate_PstC"/>
</dbReference>
<dbReference type="PANTHER" id="PTHR30425:SF1">
    <property type="entry name" value="PHOSPHATE TRANSPORT SYSTEM PERMEASE PROTEIN PSTC"/>
    <property type="match status" value="1"/>
</dbReference>
<evidence type="ECO:0000256" key="3">
    <source>
        <dbReference type="ARBA" id="ARBA00022448"/>
    </source>
</evidence>
<evidence type="ECO:0000256" key="2">
    <source>
        <dbReference type="ARBA" id="ARBA00007069"/>
    </source>
</evidence>
<evidence type="ECO:0000313" key="13">
    <source>
        <dbReference type="EMBL" id="ADD06108.1"/>
    </source>
</evidence>
<evidence type="ECO:0000256" key="9">
    <source>
        <dbReference type="RuleBase" id="RU363032"/>
    </source>
</evidence>
<feature type="transmembrane region" description="Helical" evidence="9">
    <location>
        <begin position="173"/>
        <end position="193"/>
    </location>
</feature>
<evidence type="ECO:0000313" key="16">
    <source>
        <dbReference type="Proteomes" id="UP000011543"/>
    </source>
</evidence>
<dbReference type="Proteomes" id="UP000011543">
    <property type="component" value="Unassembled WGS sequence"/>
</dbReference>
<evidence type="ECO:0000313" key="14">
    <source>
        <dbReference type="EMBL" id="ELY30895.1"/>
    </source>
</evidence>
<dbReference type="PaxDb" id="547559-Nmag_2548"/>
<dbReference type="GO" id="GO:0006817">
    <property type="term" value="P:phosphate ion transport"/>
    <property type="evidence" value="ECO:0007669"/>
    <property type="project" value="UniProtKB-KW"/>
</dbReference>
<dbReference type="OrthoDB" id="301029at2157"/>
<evidence type="ECO:0000256" key="4">
    <source>
        <dbReference type="ARBA" id="ARBA00022475"/>
    </source>
</evidence>
<dbReference type="CDD" id="cd06261">
    <property type="entry name" value="TM_PBP2"/>
    <property type="match status" value="1"/>
</dbReference>
<reference evidence="13 15" key="2">
    <citation type="journal article" date="2012" name="BMC Genomics">
        <title>A comparative genomics perspective on the genetic content of the alkaliphilic haloarchaeon Natrialba magadii ATCC 43099T.</title>
        <authorList>
            <person name="Siddaramappa S."/>
            <person name="Challacombe J.F."/>
            <person name="Decastro R.E."/>
            <person name="Pfeiffer F."/>
            <person name="Sastre D.E."/>
            <person name="Gimenez M.I."/>
            <person name="Paggi R.A."/>
            <person name="Detter J.C."/>
            <person name="Davenport K.W."/>
            <person name="Goodwin L.A."/>
            <person name="Kyrpides N."/>
            <person name="Tapia R."/>
            <person name="Pitluck S."/>
            <person name="Lucas S."/>
            <person name="Woyke T."/>
            <person name="Maupin-Furlow J.A."/>
        </authorList>
    </citation>
    <scope>NUCLEOTIDE SEQUENCE [LARGE SCALE GENOMIC DNA]</scope>
    <source>
        <strain evidence="13">ATCC 43099</strain>
        <strain evidence="15">ATCC 43099 / DSM 3394 / CCM 3739 / CIP 104546 / IAM 13178 / JCM 8861 / NBRC 102185 / NCIMB 2190 / MS3</strain>
    </source>
</reference>
<evidence type="ECO:0000256" key="1">
    <source>
        <dbReference type="ARBA" id="ARBA00004651"/>
    </source>
</evidence>
<keyword evidence="7 9" id="KW-1133">Transmembrane helix</keyword>
<proteinExistence type="inferred from homology"/>
<keyword evidence="8 9" id="KW-0472">Membrane</keyword>
<feature type="transmembrane region" description="Helical" evidence="9">
    <location>
        <begin position="293"/>
        <end position="315"/>
    </location>
</feature>
<comment type="subcellular location">
    <subcellularLocation>
        <location evidence="1 9">Cell membrane</location>
        <topology evidence="1 9">Multi-pass membrane protein</topology>
    </subcellularLocation>
</comment>